<dbReference type="PANTHER" id="PTHR35333:SF3">
    <property type="entry name" value="BETA-LACTAMASE-TYPE TRANSPEPTIDASE FOLD CONTAINING PROTEIN"/>
    <property type="match status" value="1"/>
</dbReference>
<dbReference type="PANTHER" id="PTHR35333">
    <property type="entry name" value="BETA-LACTAMASE"/>
    <property type="match status" value="1"/>
</dbReference>
<sequence>MQQAVRAVVPDAGVGLEVFDRQTGAVVTSLGADQQFASMSVVKLLIALDVLDSGSWVVPDEATQAQLHQMLSASDDGIADGLWDADGGPAIITRMASLMGLTGTQPPADPGEWGDTQITAQDVVAVYRYITDQLAPADRDLILGALSGAQQTAADGTDQFFGIPNGLPHATWAIKQGWGTSGSVAAFNTTGLVGAGSRYAVALLVSDASDSYGSMPEAVTAGIGALTSVLSPLS</sequence>
<protein>
    <recommendedName>
        <fullName evidence="3">Beta-lactamase class A</fullName>
    </recommendedName>
</protein>
<reference evidence="1 2" key="1">
    <citation type="submission" date="2019-09" db="EMBL/GenBank/DDBJ databases">
        <title>Goodfellowia gen. nov., a new genus of the Pseudonocardineae related to Actinoalloteichus, containing Goodfellowia coeruleoviolacea gen. nov., comb. nov. gen. nov., comb. nov.</title>
        <authorList>
            <person name="Labeda D."/>
        </authorList>
    </citation>
    <scope>NUCLEOTIDE SEQUENCE [LARGE SCALE GENOMIC DNA]</scope>
    <source>
        <strain evidence="1 2">AN110305</strain>
    </source>
</reference>
<organism evidence="1 2">
    <name type="scientific">Solihabitans fulvus</name>
    <dbReference type="NCBI Taxonomy" id="1892852"/>
    <lineage>
        <taxon>Bacteria</taxon>
        <taxon>Bacillati</taxon>
        <taxon>Actinomycetota</taxon>
        <taxon>Actinomycetes</taxon>
        <taxon>Pseudonocardiales</taxon>
        <taxon>Pseudonocardiaceae</taxon>
        <taxon>Solihabitans</taxon>
    </lineage>
</organism>
<dbReference type="AlphaFoldDB" id="A0A5B2WTU9"/>
<dbReference type="Proteomes" id="UP000323454">
    <property type="component" value="Unassembled WGS sequence"/>
</dbReference>
<evidence type="ECO:0000313" key="1">
    <source>
        <dbReference type="EMBL" id="KAA2253966.1"/>
    </source>
</evidence>
<evidence type="ECO:0008006" key="3">
    <source>
        <dbReference type="Google" id="ProtNLM"/>
    </source>
</evidence>
<dbReference type="InterPro" id="IPR000871">
    <property type="entry name" value="Beta-lactam_class-A"/>
</dbReference>
<dbReference type="InterPro" id="IPR012338">
    <property type="entry name" value="Beta-lactam/transpept-like"/>
</dbReference>
<reference evidence="1 2" key="2">
    <citation type="submission" date="2019-09" db="EMBL/GenBank/DDBJ databases">
        <authorList>
            <person name="Jin C."/>
        </authorList>
    </citation>
    <scope>NUCLEOTIDE SEQUENCE [LARGE SCALE GENOMIC DNA]</scope>
    <source>
        <strain evidence="1 2">AN110305</strain>
    </source>
</reference>
<gene>
    <name evidence="1" type="ORF">F0L68_31800</name>
</gene>
<dbReference type="Gene3D" id="3.40.710.10">
    <property type="entry name" value="DD-peptidase/beta-lactamase superfamily"/>
    <property type="match status" value="1"/>
</dbReference>
<dbReference type="GO" id="GO:0030655">
    <property type="term" value="P:beta-lactam antibiotic catabolic process"/>
    <property type="evidence" value="ECO:0007669"/>
    <property type="project" value="InterPro"/>
</dbReference>
<evidence type="ECO:0000313" key="2">
    <source>
        <dbReference type="Proteomes" id="UP000323454"/>
    </source>
</evidence>
<dbReference type="EMBL" id="VUOB01000064">
    <property type="protein sequence ID" value="KAA2253966.1"/>
    <property type="molecule type" value="Genomic_DNA"/>
</dbReference>
<dbReference type="SUPFAM" id="SSF56601">
    <property type="entry name" value="beta-lactamase/transpeptidase-like"/>
    <property type="match status" value="1"/>
</dbReference>
<dbReference type="GO" id="GO:0046677">
    <property type="term" value="P:response to antibiotic"/>
    <property type="evidence" value="ECO:0007669"/>
    <property type="project" value="InterPro"/>
</dbReference>
<comment type="caution">
    <text evidence="1">The sequence shown here is derived from an EMBL/GenBank/DDBJ whole genome shotgun (WGS) entry which is preliminary data.</text>
</comment>
<dbReference type="GO" id="GO:0008800">
    <property type="term" value="F:beta-lactamase activity"/>
    <property type="evidence" value="ECO:0007669"/>
    <property type="project" value="InterPro"/>
</dbReference>
<dbReference type="OrthoDB" id="4981298at2"/>
<keyword evidence="2" id="KW-1185">Reference proteome</keyword>
<accession>A0A5B2WTU9</accession>
<proteinExistence type="predicted"/>
<name>A0A5B2WTU9_9PSEU</name>